<dbReference type="AlphaFoldDB" id="A0A432N8V6"/>
<accession>A0A432N8V6</accession>
<name>A0A432N8V6_9HYPH</name>
<dbReference type="RefSeq" id="WP_126912286.1">
    <property type="nucleotide sequence ID" value="NZ_ML133807.1"/>
</dbReference>
<reference evidence="2 3" key="1">
    <citation type="submission" date="2018-11" db="EMBL/GenBank/DDBJ databases">
        <title>Rhizobium chutanense sp. nov., isolated from root nodules of Phaseolus vulgaris in China.</title>
        <authorList>
            <person name="Huo Y."/>
        </authorList>
    </citation>
    <scope>NUCLEOTIDE SEQUENCE [LARGE SCALE GENOMIC DNA]</scope>
    <source>
        <strain evidence="2 3">C16</strain>
    </source>
</reference>
<dbReference type="PANTHER" id="PTHR42951:SF14">
    <property type="entry name" value="METALLO-BETA-LACTAMASE SUPERFAMILY PROTEIN"/>
    <property type="match status" value="1"/>
</dbReference>
<dbReference type="GO" id="GO:0016787">
    <property type="term" value="F:hydrolase activity"/>
    <property type="evidence" value="ECO:0007669"/>
    <property type="project" value="UniProtKB-KW"/>
</dbReference>
<dbReference type="Gene3D" id="3.60.15.10">
    <property type="entry name" value="Ribonuclease Z/Hydroxyacylglutathione hydrolase-like"/>
    <property type="match status" value="1"/>
</dbReference>
<dbReference type="InterPro" id="IPR036866">
    <property type="entry name" value="RibonucZ/Hydroxyglut_hydro"/>
</dbReference>
<sequence>MITRRNSLKLAVAAYGLAALPPTMVRATNGGLQWRYFQADAAGFGRTPVLLTSEHDAILIDGGFTLPFGRDVAEAIKATGKRLTTIYVSRNDPDYYFSLRPIVEAFPTAKVIAKPATVQAIKANVVKKLEVWTPQLRENGPRTLADVIIPEASDDSSLGLEGNEIEIVEVPDMHDRRYIWVPSLEAVVGGALINSGIHVWVADTPSAETRASWVKALDAIAKRRPKIVVPGHQSEGAEQGIAAITFTREYLLAFEEEMDKSTDSGSLIAAMKRRYPDLKRVGSLELGAKVAKGEMKWG</sequence>
<dbReference type="Pfam" id="PF00753">
    <property type="entry name" value="Lactamase_B"/>
    <property type="match status" value="1"/>
</dbReference>
<keyword evidence="2" id="KW-0378">Hydrolase</keyword>
<evidence type="ECO:0000313" key="2">
    <source>
        <dbReference type="EMBL" id="RUL95933.1"/>
    </source>
</evidence>
<evidence type="ECO:0000259" key="1">
    <source>
        <dbReference type="SMART" id="SM00849"/>
    </source>
</evidence>
<dbReference type="EMBL" id="RJTJ01000061">
    <property type="protein sequence ID" value="RUL95933.1"/>
    <property type="molecule type" value="Genomic_DNA"/>
</dbReference>
<dbReference type="InterPro" id="IPR001279">
    <property type="entry name" value="Metallo-B-lactamas"/>
</dbReference>
<evidence type="ECO:0000313" key="3">
    <source>
        <dbReference type="Proteomes" id="UP000278081"/>
    </source>
</evidence>
<feature type="domain" description="Metallo-beta-lactamase" evidence="1">
    <location>
        <begin position="45"/>
        <end position="232"/>
    </location>
</feature>
<organism evidence="2 3">
    <name type="scientific">Rhizobium chutanense</name>
    <dbReference type="NCBI Taxonomy" id="2035448"/>
    <lineage>
        <taxon>Bacteria</taxon>
        <taxon>Pseudomonadati</taxon>
        <taxon>Pseudomonadota</taxon>
        <taxon>Alphaproteobacteria</taxon>
        <taxon>Hyphomicrobiales</taxon>
        <taxon>Rhizobiaceae</taxon>
        <taxon>Rhizobium/Agrobacterium group</taxon>
        <taxon>Rhizobium</taxon>
    </lineage>
</organism>
<dbReference type="OrthoDB" id="8441428at2"/>
<gene>
    <name evidence="2" type="ORF">EFR84_33385</name>
</gene>
<protein>
    <submittedName>
        <fullName evidence="2">MBL fold metallo-hydrolase</fullName>
    </submittedName>
</protein>
<dbReference type="SUPFAM" id="SSF56281">
    <property type="entry name" value="Metallo-hydrolase/oxidoreductase"/>
    <property type="match status" value="1"/>
</dbReference>
<dbReference type="Proteomes" id="UP000278081">
    <property type="component" value="Unassembled WGS sequence"/>
</dbReference>
<dbReference type="CDD" id="cd07739">
    <property type="entry name" value="metallo-hydrolase-like_MBL-fold"/>
    <property type="match status" value="1"/>
</dbReference>
<dbReference type="SMART" id="SM00849">
    <property type="entry name" value="Lactamase_B"/>
    <property type="match status" value="1"/>
</dbReference>
<dbReference type="InterPro" id="IPR050855">
    <property type="entry name" value="NDM-1-like"/>
</dbReference>
<comment type="caution">
    <text evidence="2">The sequence shown here is derived from an EMBL/GenBank/DDBJ whole genome shotgun (WGS) entry which is preliminary data.</text>
</comment>
<dbReference type="PANTHER" id="PTHR42951">
    <property type="entry name" value="METALLO-BETA-LACTAMASE DOMAIN-CONTAINING"/>
    <property type="match status" value="1"/>
</dbReference>
<proteinExistence type="predicted"/>